<evidence type="ECO:0000313" key="6">
    <source>
        <dbReference type="Proteomes" id="UP000893823"/>
    </source>
</evidence>
<name>A0ABT1KJ49_9MICO</name>
<keyword evidence="3" id="KW-0804">Transcription</keyword>
<evidence type="ECO:0000256" key="3">
    <source>
        <dbReference type="ARBA" id="ARBA00023163"/>
    </source>
</evidence>
<dbReference type="InterPro" id="IPR036388">
    <property type="entry name" value="WH-like_DNA-bd_sf"/>
</dbReference>
<evidence type="ECO:0000256" key="1">
    <source>
        <dbReference type="ARBA" id="ARBA00023015"/>
    </source>
</evidence>
<gene>
    <name evidence="5" type="ORF">BCL57_000684</name>
</gene>
<reference evidence="5" key="1">
    <citation type="submission" date="2022-06" db="EMBL/GenBank/DDBJ databases">
        <title>Genomic Encyclopedia of Type Strains, Phase III (KMG-III): the genomes of soil and plant-associated and newly described type strains.</title>
        <authorList>
            <person name="Whitman W."/>
        </authorList>
    </citation>
    <scope>NUCLEOTIDE SEQUENCE</scope>
    <source>
        <strain evidence="5">CPCC 202695</strain>
    </source>
</reference>
<keyword evidence="2" id="KW-0238">DNA-binding</keyword>
<comment type="caution">
    <text evidence="5">The sequence shown here is derived from an EMBL/GenBank/DDBJ whole genome shotgun (WGS) entry which is preliminary data.</text>
</comment>
<dbReference type="InterPro" id="IPR000835">
    <property type="entry name" value="HTH_MarR-typ"/>
</dbReference>
<proteinExistence type="predicted"/>
<dbReference type="EMBL" id="SODL02000001">
    <property type="protein sequence ID" value="MCP2366542.1"/>
    <property type="molecule type" value="Genomic_DNA"/>
</dbReference>
<accession>A0ABT1KJ49</accession>
<keyword evidence="6" id="KW-1185">Reference proteome</keyword>
<dbReference type="InterPro" id="IPR052362">
    <property type="entry name" value="HTH-GbsR_regulator"/>
</dbReference>
<dbReference type="RefSeq" id="WP_092673184.1">
    <property type="nucleotide sequence ID" value="NZ_BMDN01000001.1"/>
</dbReference>
<feature type="domain" description="HTH marR-type" evidence="4">
    <location>
        <begin position="23"/>
        <end position="82"/>
    </location>
</feature>
<evidence type="ECO:0000313" key="5">
    <source>
        <dbReference type="EMBL" id="MCP2366542.1"/>
    </source>
</evidence>
<sequence>MPRDEQGLRSAVEQSAAVLTNAGFPRMPARVLMALLVADAGGLTASELGEQLGVSAAAISGAVRYLAQIGILHRVPQAGSRRDRWEFLDDAWYTALMAKSPVYGVIADLGDRAADAIGDENAAGATRAREMARFYRFIDARMPELMREWEELRAASTASRP</sequence>
<evidence type="ECO:0000259" key="4">
    <source>
        <dbReference type="Pfam" id="PF12802"/>
    </source>
</evidence>
<dbReference type="Pfam" id="PF12802">
    <property type="entry name" value="MarR_2"/>
    <property type="match status" value="1"/>
</dbReference>
<keyword evidence="1" id="KW-0805">Transcription regulation</keyword>
<dbReference type="PANTHER" id="PTHR38465:SF2">
    <property type="entry name" value="HTH-TYPE TRANSCRIPTIONAL REGULATOR MMPR5"/>
    <property type="match status" value="1"/>
</dbReference>
<dbReference type="Gene3D" id="1.10.10.10">
    <property type="entry name" value="Winged helix-like DNA-binding domain superfamily/Winged helix DNA-binding domain"/>
    <property type="match status" value="1"/>
</dbReference>
<dbReference type="InterPro" id="IPR036390">
    <property type="entry name" value="WH_DNA-bd_sf"/>
</dbReference>
<evidence type="ECO:0000256" key="2">
    <source>
        <dbReference type="ARBA" id="ARBA00023125"/>
    </source>
</evidence>
<organism evidence="5 6">
    <name type="scientific">Agromyces flavus</name>
    <dbReference type="NCBI Taxonomy" id="589382"/>
    <lineage>
        <taxon>Bacteria</taxon>
        <taxon>Bacillati</taxon>
        <taxon>Actinomycetota</taxon>
        <taxon>Actinomycetes</taxon>
        <taxon>Micrococcales</taxon>
        <taxon>Microbacteriaceae</taxon>
        <taxon>Agromyces</taxon>
    </lineage>
</organism>
<dbReference type="SUPFAM" id="SSF46785">
    <property type="entry name" value="Winged helix' DNA-binding domain"/>
    <property type="match status" value="1"/>
</dbReference>
<protein>
    <submittedName>
        <fullName evidence="5">Transcriptional regulator</fullName>
    </submittedName>
</protein>
<dbReference type="PANTHER" id="PTHR38465">
    <property type="entry name" value="HTH-TYPE TRANSCRIPTIONAL REGULATOR MJ1563-RELATED"/>
    <property type="match status" value="1"/>
</dbReference>
<dbReference type="Proteomes" id="UP000893823">
    <property type="component" value="Unassembled WGS sequence"/>
</dbReference>